<gene>
    <name evidence="1" type="ORF">HK103_002106</name>
</gene>
<keyword evidence="2" id="KW-1185">Reference proteome</keyword>
<name>A0AAD5UJY7_9FUNG</name>
<evidence type="ECO:0008006" key="3">
    <source>
        <dbReference type="Google" id="ProtNLM"/>
    </source>
</evidence>
<dbReference type="AlphaFoldDB" id="A0AAD5UJY7"/>
<dbReference type="Pfam" id="PF14124">
    <property type="entry name" value="DUF4291"/>
    <property type="match status" value="1"/>
</dbReference>
<dbReference type="Proteomes" id="UP001210925">
    <property type="component" value="Unassembled WGS sequence"/>
</dbReference>
<organism evidence="1 2">
    <name type="scientific">Boothiomyces macroporosus</name>
    <dbReference type="NCBI Taxonomy" id="261099"/>
    <lineage>
        <taxon>Eukaryota</taxon>
        <taxon>Fungi</taxon>
        <taxon>Fungi incertae sedis</taxon>
        <taxon>Chytridiomycota</taxon>
        <taxon>Chytridiomycota incertae sedis</taxon>
        <taxon>Chytridiomycetes</taxon>
        <taxon>Rhizophydiales</taxon>
        <taxon>Terramycetaceae</taxon>
        <taxon>Boothiomyces</taxon>
    </lineage>
</organism>
<reference evidence="1" key="1">
    <citation type="submission" date="2020-05" db="EMBL/GenBank/DDBJ databases">
        <title>Phylogenomic resolution of chytrid fungi.</title>
        <authorList>
            <person name="Stajich J.E."/>
            <person name="Amses K."/>
            <person name="Simmons R."/>
            <person name="Seto K."/>
            <person name="Myers J."/>
            <person name="Bonds A."/>
            <person name="Quandt C.A."/>
            <person name="Barry K."/>
            <person name="Liu P."/>
            <person name="Grigoriev I."/>
            <person name="Longcore J.E."/>
            <person name="James T.Y."/>
        </authorList>
    </citation>
    <scope>NUCLEOTIDE SEQUENCE</scope>
    <source>
        <strain evidence="1">PLAUS21</strain>
    </source>
</reference>
<proteinExistence type="predicted"/>
<accession>A0AAD5UJY7</accession>
<evidence type="ECO:0000313" key="2">
    <source>
        <dbReference type="Proteomes" id="UP001210925"/>
    </source>
</evidence>
<protein>
    <recommendedName>
        <fullName evidence="3">DUF4291 domain-containing protein</fullName>
    </recommendedName>
</protein>
<dbReference type="PANTHER" id="PTHR38567:SF1">
    <property type="entry name" value="DUF4291 DOMAIN-CONTAINING PROTEIN"/>
    <property type="match status" value="1"/>
</dbReference>
<dbReference type="InterPro" id="IPR025633">
    <property type="entry name" value="DUF4291"/>
</dbReference>
<dbReference type="PANTHER" id="PTHR38567">
    <property type="entry name" value="DUF4291 DOMAIN-CONTAINING PROTEIN"/>
    <property type="match status" value="1"/>
</dbReference>
<dbReference type="EMBL" id="JADGKB010000017">
    <property type="protein sequence ID" value="KAJ3259553.1"/>
    <property type="molecule type" value="Genomic_DNA"/>
</dbReference>
<evidence type="ECO:0000313" key="1">
    <source>
        <dbReference type="EMBL" id="KAJ3259553.1"/>
    </source>
</evidence>
<comment type="caution">
    <text evidence="1">The sequence shown here is derived from an EMBL/GenBank/DDBJ whole genome shotgun (WGS) entry which is preliminary data.</text>
</comment>
<sequence length="198" mass="23296">MKLNTEKYLSALSVWPPNGKHVLAQYDNEGIWVYQAYRPEIANHAVQHQRLDTCSLFSCTRMSWIKTNFLWMQYRSGWSTKENQERCLAIKLERSFFDWLLANAVESNEKIREKIEQSDIRLQWDPDHDPIGRKCERRAIQLGVRKDALMKIATGEKVLEILDVTDFVESQRSAALNEALWKDLIVPIERVYEPITRL</sequence>